<dbReference type="Pfam" id="PF00027">
    <property type="entry name" value="cNMP_binding"/>
    <property type="match status" value="1"/>
</dbReference>
<dbReference type="AlphaFoldDB" id="A0A8G2C3F9"/>
<feature type="domain" description="Cyclic nucleotide-binding" evidence="1">
    <location>
        <begin position="26"/>
        <end position="120"/>
    </location>
</feature>
<name>A0A8G2C3F9_DESNO</name>
<dbReference type="InterPro" id="IPR000595">
    <property type="entry name" value="cNMP-bd_dom"/>
</dbReference>
<dbReference type="EMBL" id="FOTO01000006">
    <property type="protein sequence ID" value="SFL79353.1"/>
    <property type="molecule type" value="Genomic_DNA"/>
</dbReference>
<dbReference type="RefSeq" id="WP_092192245.1">
    <property type="nucleotide sequence ID" value="NZ_FOTO01000006.1"/>
</dbReference>
<dbReference type="SUPFAM" id="SSF51206">
    <property type="entry name" value="cAMP-binding domain-like"/>
    <property type="match status" value="1"/>
</dbReference>
<reference evidence="2 3" key="1">
    <citation type="submission" date="2016-10" db="EMBL/GenBank/DDBJ databases">
        <authorList>
            <person name="Varghese N."/>
            <person name="Submissions S."/>
        </authorList>
    </citation>
    <scope>NUCLEOTIDE SEQUENCE [LARGE SCALE GENOMIC DNA]</scope>
    <source>
        <strain evidence="2 3">DSM 1741</strain>
    </source>
</reference>
<dbReference type="PROSITE" id="PS50042">
    <property type="entry name" value="CNMP_BINDING_3"/>
    <property type="match status" value="1"/>
</dbReference>
<dbReference type="CDD" id="cd00038">
    <property type="entry name" value="CAP_ED"/>
    <property type="match status" value="1"/>
</dbReference>
<sequence length="164" mass="17996">MILSEQPETHECELDCNLRVLRELPIFADLPQELLRVMAYLCERETFASGQAVVEEGQAAEGAVAVIGGSMAIEREGRKVGALREGMCAGGLALLGQYRWLYTLRAETTVDCLLLHRRSLLPQLLAQPASLAAVARELVQSVVFWDLQRLERGADVDVHGPGVL</sequence>
<dbReference type="OrthoDB" id="5420529at2"/>
<evidence type="ECO:0000259" key="1">
    <source>
        <dbReference type="PROSITE" id="PS50042"/>
    </source>
</evidence>
<evidence type="ECO:0000313" key="3">
    <source>
        <dbReference type="Proteomes" id="UP000199581"/>
    </source>
</evidence>
<keyword evidence="3" id="KW-1185">Reference proteome</keyword>
<evidence type="ECO:0000313" key="2">
    <source>
        <dbReference type="EMBL" id="SFL79353.1"/>
    </source>
</evidence>
<protein>
    <submittedName>
        <fullName evidence="2">Cyclic nucleotide-binding domain-containing protein</fullName>
    </submittedName>
</protein>
<accession>A0A8G2C3F9</accession>
<dbReference type="Proteomes" id="UP000199581">
    <property type="component" value="Unassembled WGS sequence"/>
</dbReference>
<gene>
    <name evidence="2" type="ORF">SAMN05421830_106176</name>
</gene>
<organism evidence="2 3">
    <name type="scientific">Desulfomicrobium norvegicum (strain DSM 1741 / NCIMB 8310)</name>
    <name type="common">Desulfovibrio baculatus (strain Norway 4)</name>
    <name type="synonym">Desulfovibrio desulfuricans (strain Norway 4)</name>
    <dbReference type="NCBI Taxonomy" id="52561"/>
    <lineage>
        <taxon>Bacteria</taxon>
        <taxon>Pseudomonadati</taxon>
        <taxon>Thermodesulfobacteriota</taxon>
        <taxon>Desulfovibrionia</taxon>
        <taxon>Desulfovibrionales</taxon>
        <taxon>Desulfomicrobiaceae</taxon>
        <taxon>Desulfomicrobium</taxon>
    </lineage>
</organism>
<proteinExistence type="predicted"/>
<dbReference type="InterPro" id="IPR018490">
    <property type="entry name" value="cNMP-bd_dom_sf"/>
</dbReference>
<dbReference type="InterPro" id="IPR014710">
    <property type="entry name" value="RmlC-like_jellyroll"/>
</dbReference>
<comment type="caution">
    <text evidence="2">The sequence shown here is derived from an EMBL/GenBank/DDBJ whole genome shotgun (WGS) entry which is preliminary data.</text>
</comment>
<dbReference type="Gene3D" id="2.60.120.10">
    <property type="entry name" value="Jelly Rolls"/>
    <property type="match status" value="1"/>
</dbReference>